<keyword evidence="2" id="KW-0808">Transferase</keyword>
<dbReference type="GO" id="GO:0047360">
    <property type="term" value="F:undecaprenyl-phosphate galactose phosphotransferase activity"/>
    <property type="evidence" value="ECO:0007669"/>
    <property type="project" value="UniProtKB-EC"/>
</dbReference>
<feature type="compositionally biased region" description="Basic and acidic residues" evidence="1">
    <location>
        <begin position="464"/>
        <end position="483"/>
    </location>
</feature>
<feature type="compositionally biased region" description="Basic residues" evidence="1">
    <location>
        <begin position="189"/>
        <end position="209"/>
    </location>
</feature>
<evidence type="ECO:0000313" key="2">
    <source>
        <dbReference type="EMBL" id="CAA9249578.1"/>
    </source>
</evidence>
<feature type="compositionally biased region" description="Basic residues" evidence="1">
    <location>
        <begin position="303"/>
        <end position="312"/>
    </location>
</feature>
<feature type="non-terminal residue" evidence="2">
    <location>
        <position position="1"/>
    </location>
</feature>
<reference evidence="2" key="1">
    <citation type="submission" date="2020-02" db="EMBL/GenBank/DDBJ databases">
        <authorList>
            <person name="Meier V. D."/>
        </authorList>
    </citation>
    <scope>NUCLEOTIDE SEQUENCE</scope>
    <source>
        <strain evidence="2">AVDCRST_MAG20</strain>
    </source>
</reference>
<feature type="compositionally biased region" description="Low complexity" evidence="1">
    <location>
        <begin position="178"/>
        <end position="188"/>
    </location>
</feature>
<evidence type="ECO:0000256" key="1">
    <source>
        <dbReference type="SAM" id="MobiDB-lite"/>
    </source>
</evidence>
<feature type="compositionally biased region" description="Basic residues" evidence="1">
    <location>
        <begin position="370"/>
        <end position="379"/>
    </location>
</feature>
<gene>
    <name evidence="2" type="ORF">AVDCRST_MAG20-2067</name>
</gene>
<feature type="compositionally biased region" description="Pro residues" evidence="1">
    <location>
        <begin position="488"/>
        <end position="501"/>
    </location>
</feature>
<feature type="region of interest" description="Disordered" evidence="1">
    <location>
        <begin position="70"/>
        <end position="501"/>
    </location>
</feature>
<feature type="non-terminal residue" evidence="2">
    <location>
        <position position="501"/>
    </location>
</feature>
<feature type="region of interest" description="Disordered" evidence="1">
    <location>
        <begin position="1"/>
        <end position="52"/>
    </location>
</feature>
<dbReference type="EMBL" id="CADCSY010000094">
    <property type="protein sequence ID" value="CAA9249578.1"/>
    <property type="molecule type" value="Genomic_DNA"/>
</dbReference>
<dbReference type="AlphaFoldDB" id="A0A6J4IDT4"/>
<feature type="compositionally biased region" description="Low complexity" evidence="1">
    <location>
        <begin position="313"/>
        <end position="322"/>
    </location>
</feature>
<dbReference type="EC" id="2.7.8.6" evidence="2"/>
<feature type="compositionally biased region" description="Basic and acidic residues" evidence="1">
    <location>
        <begin position="249"/>
        <end position="271"/>
    </location>
</feature>
<proteinExistence type="predicted"/>
<sequence>RDVDGDGCRTRCAACPVGGRPRRTPAPRPGRAGLVEPEARPHPDRRRRHLGGVAAVGRVRHGHARRLPVRAAAGRGARRRPHPAVPRRVPPLPRPGVLGPRRGDRRHRQGVCHRRHRRAGVRGRHRRRHRAAPPRRRCGRRVPGAADGPQGVPHLDRPATPPWPAPAPGRGRRHQRRGPCPGRHAPAQPRRRLRRRRPPRRPPRRRQHRDRALAGPGPRDGGGGAGARRQRCVLRRQRPGARPAQRQRARADGRREPRPPLELAPRDRRPPDPAPADLEGAHVLPRARPAPAVGGADEAGDRHHLRQPRARAHGAAPARARPGGPPARRRLTPLPPGAGGPGRDPLHPAQAAHHDPRRRAPRVRPGVPQRARRRPVQGRRRPEGDAHRPVPPCRQPGRAPAAHQRPAGGDEPGRAPPRPAVGGRPVRGAPPRPPPRHPRRHGPVAGRGEGGPRPRGLHPPRPVLRRELVGHARPRDHDLDGQRRPRPGRPPPPPPGAGHDL</sequence>
<feature type="compositionally biased region" description="Basic residues" evidence="1">
    <location>
        <begin position="103"/>
        <end position="140"/>
    </location>
</feature>
<name>A0A6J4IDT4_9ACTN</name>
<organism evidence="2">
    <name type="scientific">uncultured Acidimicrobiales bacterium</name>
    <dbReference type="NCBI Taxonomy" id="310071"/>
    <lineage>
        <taxon>Bacteria</taxon>
        <taxon>Bacillati</taxon>
        <taxon>Actinomycetota</taxon>
        <taxon>Acidimicrobiia</taxon>
        <taxon>Acidimicrobiales</taxon>
        <taxon>environmental samples</taxon>
    </lineage>
</organism>
<protein>
    <submittedName>
        <fullName evidence="2">Exopolysaccharide biosynthesis polyprenyl glycosylphosphotransferase</fullName>
        <ecNumber evidence="2">2.7.8.6</ecNumber>
    </submittedName>
</protein>
<accession>A0A6J4IDT4</accession>
<feature type="compositionally biased region" description="Basic residues" evidence="1">
    <location>
        <begin position="228"/>
        <end position="239"/>
    </location>
</feature>